<keyword evidence="4" id="KW-1185">Reference proteome</keyword>
<evidence type="ECO:0000259" key="2">
    <source>
        <dbReference type="SMART" id="SM00858"/>
    </source>
</evidence>
<dbReference type="eggNOG" id="COG1261">
    <property type="taxonomic scope" value="Bacteria"/>
</dbReference>
<dbReference type="Gene3D" id="3.90.1210.10">
    <property type="entry name" value="Antifreeze-like/N-acetylneuraminic acid synthase C-terminal domain"/>
    <property type="match status" value="1"/>
</dbReference>
<dbReference type="Proteomes" id="UP000029004">
    <property type="component" value="Unassembled WGS sequence"/>
</dbReference>
<protein>
    <submittedName>
        <fullName evidence="3">Flagellar basal body P-ring biosynthesis protein</fullName>
    </submittedName>
</protein>
<feature type="transmembrane region" description="Helical" evidence="1">
    <location>
        <begin position="31"/>
        <end position="51"/>
    </location>
</feature>
<feature type="domain" description="SAF" evidence="2">
    <location>
        <begin position="58"/>
        <end position="120"/>
    </location>
</feature>
<dbReference type="CDD" id="cd11614">
    <property type="entry name" value="SAF_CpaB_FlgA_like"/>
    <property type="match status" value="1"/>
</dbReference>
<dbReference type="EMBL" id="JGZP01000009">
    <property type="protein sequence ID" value="KFI98605.1"/>
    <property type="molecule type" value="Genomic_DNA"/>
</dbReference>
<sequence>MPDAERMRMSDAPWARLTRPTLAARRARARLARLAAVVCVIAIAVASVLLVDALVATTDVVVAAHALRRGDVIGADDVVVVETPRSPVVAGAFGHVDDVVGRVAQTDLEERQPLFPTNARDAPVVPSGRTVLEVAVANDASTLVAGDSVRLVSAAGCASSIAEGTGTGGGETGNVGAGGADEPACTLAGDALVMSRARRDENGGGTSVIAMAMTPEAAARVMASAELGAIVAVTR</sequence>
<keyword evidence="3" id="KW-0969">Cilium</keyword>
<keyword evidence="1" id="KW-1133">Transmembrane helix</keyword>
<dbReference type="Pfam" id="PF08666">
    <property type="entry name" value="SAF"/>
    <property type="match status" value="1"/>
</dbReference>
<keyword evidence="1" id="KW-0472">Membrane</keyword>
<evidence type="ECO:0000313" key="3">
    <source>
        <dbReference type="EMBL" id="KFI98605.1"/>
    </source>
</evidence>
<comment type="caution">
    <text evidence="3">The sequence shown here is derived from an EMBL/GenBank/DDBJ whole genome shotgun (WGS) entry which is preliminary data.</text>
</comment>
<evidence type="ECO:0000313" key="4">
    <source>
        <dbReference type="Proteomes" id="UP000029004"/>
    </source>
</evidence>
<dbReference type="InterPro" id="IPR013974">
    <property type="entry name" value="SAF"/>
</dbReference>
<accession>A0A087DSV5</accession>
<dbReference type="STRING" id="762211.BSTEL_1679"/>
<dbReference type="AlphaFoldDB" id="A0A087DSV5"/>
<keyword evidence="1" id="KW-0812">Transmembrane</keyword>
<keyword evidence="3" id="KW-0282">Flagellum</keyword>
<reference evidence="3 4" key="1">
    <citation type="submission" date="2014-03" db="EMBL/GenBank/DDBJ databases">
        <title>Genomics of Bifidobacteria.</title>
        <authorList>
            <person name="Ventura M."/>
            <person name="Milani C."/>
            <person name="Lugli G.A."/>
        </authorList>
    </citation>
    <scope>NUCLEOTIDE SEQUENCE [LARGE SCALE GENOMIC DNA]</scope>
    <source>
        <strain evidence="3 4">DSM 23968</strain>
    </source>
</reference>
<organism evidence="3 4">
    <name type="scientific">Bifidobacterium stellenboschense</name>
    <dbReference type="NCBI Taxonomy" id="762211"/>
    <lineage>
        <taxon>Bacteria</taxon>
        <taxon>Bacillati</taxon>
        <taxon>Actinomycetota</taxon>
        <taxon>Actinomycetes</taxon>
        <taxon>Bifidobacteriales</taxon>
        <taxon>Bifidobacteriaceae</taxon>
        <taxon>Bifidobacterium</taxon>
    </lineage>
</organism>
<dbReference type="SMART" id="SM00858">
    <property type="entry name" value="SAF"/>
    <property type="match status" value="1"/>
</dbReference>
<proteinExistence type="predicted"/>
<evidence type="ECO:0000256" key="1">
    <source>
        <dbReference type="SAM" id="Phobius"/>
    </source>
</evidence>
<gene>
    <name evidence="3" type="ORF">BSTEL_1679</name>
</gene>
<keyword evidence="3" id="KW-0966">Cell projection</keyword>
<name>A0A087DSV5_9BIFI</name>